<feature type="compositionally biased region" description="Basic and acidic residues" evidence="2">
    <location>
        <begin position="190"/>
        <end position="199"/>
    </location>
</feature>
<gene>
    <name evidence="4" type="ORF">WJX75_001517</name>
</gene>
<evidence type="ECO:0000256" key="1">
    <source>
        <dbReference type="SAM" id="Coils"/>
    </source>
</evidence>
<feature type="region of interest" description="Disordered" evidence="2">
    <location>
        <begin position="149"/>
        <end position="199"/>
    </location>
</feature>
<dbReference type="InterPro" id="IPR044221">
    <property type="entry name" value="DYAD/AMEIOTIC1"/>
</dbReference>
<keyword evidence="5" id="KW-1185">Reference proteome</keyword>
<dbReference type="Gene3D" id="1.20.5.170">
    <property type="match status" value="1"/>
</dbReference>
<dbReference type="Proteomes" id="UP001491310">
    <property type="component" value="Unassembled WGS sequence"/>
</dbReference>
<sequence>MSAKEFQNAGVSSEAEAAAGMAQLAASGGTSRAASLSPRNNGATHVGSPMQSLGAALIALSRTIPIEMMHKGWLLERSTWEDKCRAARSVYGIADAMVHLEDWINLDYPENSEMVDVDSWSMHVRSITGHAELQVAVREFERNVERAVQMEQRPHQTPVKSERLRRKASGSLATEVTQSTTSVTSTQPSESKREGKKDLHYGRWSRERYDGAVAALVHILRAMSATSSDRCVLRPALREEARKAVGDTGLLDHLLKHLADKTVTTAGDKLRRRHNSEGHMEYWLQSAASAHIEEEELQQDAAALAGEFREVRKLRRLLAAARQEAQEALADTKPSQPTADTGAACSQCWRLQQQLSTLQAQVAELQSANNAEFEEVRQEGSGFIQLLASHVREAASLADGASRRVSSVEQETAANVEEMRGRFEALATTHSELPQLRRDVDNCTKAIQQLQHEVATLRKGLLLEPTVMDAASGPLHHPETMQTLSAEAAAMQKQWLEMNATEGNSAATLPQMIGPEA</sequence>
<accession>A0ABR2YHB2</accession>
<dbReference type="PANTHER" id="PTHR46740:SF2">
    <property type="entry name" value="PROTEIN DYAD"/>
    <property type="match status" value="1"/>
</dbReference>
<dbReference type="InterPro" id="IPR059080">
    <property type="entry name" value="WHD_PTC1"/>
</dbReference>
<evidence type="ECO:0000259" key="3">
    <source>
        <dbReference type="Pfam" id="PF25874"/>
    </source>
</evidence>
<evidence type="ECO:0000313" key="5">
    <source>
        <dbReference type="Proteomes" id="UP001491310"/>
    </source>
</evidence>
<evidence type="ECO:0000256" key="2">
    <source>
        <dbReference type="SAM" id="MobiDB-lite"/>
    </source>
</evidence>
<dbReference type="PANTHER" id="PTHR46740">
    <property type="entry name" value="PROTEIN DYAD"/>
    <property type="match status" value="1"/>
</dbReference>
<dbReference type="EMBL" id="JALJOT010000011">
    <property type="protein sequence ID" value="KAK9905521.1"/>
    <property type="molecule type" value="Genomic_DNA"/>
</dbReference>
<feature type="coiled-coil region" evidence="1">
    <location>
        <begin position="304"/>
        <end position="375"/>
    </location>
</feature>
<reference evidence="4 5" key="1">
    <citation type="journal article" date="2024" name="Nat. Commun.">
        <title>Phylogenomics reveals the evolutionary origins of lichenization in chlorophyte algae.</title>
        <authorList>
            <person name="Puginier C."/>
            <person name="Libourel C."/>
            <person name="Otte J."/>
            <person name="Skaloud P."/>
            <person name="Haon M."/>
            <person name="Grisel S."/>
            <person name="Petersen M."/>
            <person name="Berrin J.G."/>
            <person name="Delaux P.M."/>
            <person name="Dal Grande F."/>
            <person name="Keller J."/>
        </authorList>
    </citation>
    <scope>NUCLEOTIDE SEQUENCE [LARGE SCALE GENOMIC DNA]</scope>
    <source>
        <strain evidence="4 5">SAG 216-7</strain>
    </source>
</reference>
<name>A0ABR2YHB2_9CHLO</name>
<feature type="compositionally biased region" description="Low complexity" evidence="2">
    <location>
        <begin position="174"/>
        <end position="189"/>
    </location>
</feature>
<dbReference type="Pfam" id="PF25874">
    <property type="entry name" value="WHD_plant_repro"/>
    <property type="match status" value="1"/>
</dbReference>
<evidence type="ECO:0000313" key="4">
    <source>
        <dbReference type="EMBL" id="KAK9905521.1"/>
    </source>
</evidence>
<proteinExistence type="predicted"/>
<feature type="domain" description="PTC1-like winged helix-turn-helix" evidence="3">
    <location>
        <begin position="203"/>
        <end position="286"/>
    </location>
</feature>
<protein>
    <recommendedName>
        <fullName evidence="3">PTC1-like winged helix-turn-helix domain-containing protein</fullName>
    </recommendedName>
</protein>
<keyword evidence="1" id="KW-0175">Coiled coil</keyword>
<comment type="caution">
    <text evidence="4">The sequence shown here is derived from an EMBL/GenBank/DDBJ whole genome shotgun (WGS) entry which is preliminary data.</text>
</comment>
<organism evidence="4 5">
    <name type="scientific">Coccomyxa subellipsoidea</name>
    <dbReference type="NCBI Taxonomy" id="248742"/>
    <lineage>
        <taxon>Eukaryota</taxon>
        <taxon>Viridiplantae</taxon>
        <taxon>Chlorophyta</taxon>
        <taxon>core chlorophytes</taxon>
        <taxon>Trebouxiophyceae</taxon>
        <taxon>Trebouxiophyceae incertae sedis</taxon>
        <taxon>Coccomyxaceae</taxon>
        <taxon>Coccomyxa</taxon>
    </lineage>
</organism>